<protein>
    <recommendedName>
        <fullName evidence="4">DYW domain-containing protein</fullName>
    </recommendedName>
</protein>
<keyword evidence="6" id="KW-1185">Reference proteome</keyword>
<feature type="domain" description="DYW" evidence="4">
    <location>
        <begin position="740"/>
        <end position="785"/>
    </location>
</feature>
<dbReference type="Proteomes" id="UP001630127">
    <property type="component" value="Unassembled WGS sequence"/>
</dbReference>
<dbReference type="InterPro" id="IPR002885">
    <property type="entry name" value="PPR_rpt"/>
</dbReference>
<reference evidence="5 6" key="1">
    <citation type="submission" date="2024-11" db="EMBL/GenBank/DDBJ databases">
        <title>A near-complete genome assembly of Cinchona calisaya.</title>
        <authorList>
            <person name="Lian D.C."/>
            <person name="Zhao X.W."/>
            <person name="Wei L."/>
        </authorList>
    </citation>
    <scope>NUCLEOTIDE SEQUENCE [LARGE SCALE GENOMIC DNA]</scope>
    <source>
        <tissue evidence="5">Nenye</tissue>
    </source>
</reference>
<dbReference type="InterPro" id="IPR011990">
    <property type="entry name" value="TPR-like_helical_dom_sf"/>
</dbReference>
<dbReference type="PANTHER" id="PTHR47926">
    <property type="entry name" value="PENTATRICOPEPTIDE REPEAT-CONTAINING PROTEIN"/>
    <property type="match status" value="1"/>
</dbReference>
<evidence type="ECO:0000256" key="3">
    <source>
        <dbReference type="SAM" id="MobiDB-lite"/>
    </source>
</evidence>
<dbReference type="InterPro" id="IPR046960">
    <property type="entry name" value="PPR_At4g14850-like_plant"/>
</dbReference>
<dbReference type="InterPro" id="IPR032867">
    <property type="entry name" value="DYW_dom"/>
</dbReference>
<evidence type="ECO:0000256" key="1">
    <source>
        <dbReference type="ARBA" id="ARBA00006643"/>
    </source>
</evidence>
<dbReference type="AlphaFoldDB" id="A0ABD2ZY39"/>
<dbReference type="Pfam" id="PF14432">
    <property type="entry name" value="DYW_deaminase"/>
    <property type="match status" value="2"/>
</dbReference>
<dbReference type="EMBL" id="JBJUIK010000007">
    <property type="protein sequence ID" value="KAL3524375.1"/>
    <property type="molecule type" value="Genomic_DNA"/>
</dbReference>
<feature type="domain" description="DYW" evidence="4">
    <location>
        <begin position="5"/>
        <end position="53"/>
    </location>
</feature>
<dbReference type="InterPro" id="IPR046848">
    <property type="entry name" value="E_motif"/>
</dbReference>
<dbReference type="Pfam" id="PF01535">
    <property type="entry name" value="PPR"/>
    <property type="match status" value="2"/>
</dbReference>
<dbReference type="PANTHER" id="PTHR47926:SF373">
    <property type="entry name" value="TETRATRICOPEPTIDE-LIKE HELICAL DOMAIN SUPERFAMILY, DYW DOMAIN-CONTAINING PROTEIN"/>
    <property type="match status" value="1"/>
</dbReference>
<sequence>MKEAGYVPETDGALHDVEDEDKENHLLVHSEKLAIVLAIINTKPRIKMCIKVVQKSNEGEKFDGYSSDIILVKEFSGESKKHKKNYGDNFFADIVLGKLSREINGTSSCTSMLIWQILPSFLSGEGCRALVSLSNSNGDTVLGILEPFTAHSALVSIVNSDCLDDRDCSSSNLDRIHYGIDNSCVQTSNSHGFVSSQTEASTPGDCDPLGAGMKKKNKKHSHQDLTWSSFCKAASECSDFDLAAICFSRKSNRRKKPKFLKCWLKQIRRHCQHYLLESMCPSTQRNHPNHPVFWSKQSLKQEDVTLAERIVKPSIHWLLQSSEKSENKELQNPFPVDDSCKSVLLRMEIIRSDIATSMDKPPKQKLLKQIYSLLDIVHYLIGIGIHGNFSLRLEDNTYEQRENVDESPEGIRKEELARKSREARERRQRAQRFVSFTSRMPDLQRVWAPKLLKGDEGRSDSLHKDSKRKDRWRASYSVVCGTPMTAAKRPCSRQISEGDDECKDPGNFSYSACSAFSDLRVGLRIHSQVLRVALDANLYVGNGPIAMYGKCGEMESFGIKPNDGTMASLLPAVTNASRMLCSLRIELVPWNVMIAMYVNNSMPNKAVEVYEAIDKMHFRVVVSWTSMISAYGKSGQGRAGRVCEAHDFIKKMPMEPNETVLGSFLSACPVHNNIDIALEAADHLLQLAPKLSSYYVLSSNIYAKIGRWKEVTSIRSIMKGIGIKKLAGIGNVELNNQEAGYVPETDGALHDVEDEDNHLLVHIEKLAIVIAIINAKPGTQIRVTKIYVSDGIATLPPILDPRLLIVKSL</sequence>
<evidence type="ECO:0000256" key="2">
    <source>
        <dbReference type="ARBA" id="ARBA00022737"/>
    </source>
</evidence>
<feature type="region of interest" description="Disordered" evidence="3">
    <location>
        <begin position="401"/>
        <end position="424"/>
    </location>
</feature>
<keyword evidence="2" id="KW-0677">Repeat</keyword>
<name>A0ABD2ZY39_9GENT</name>
<comment type="similarity">
    <text evidence="1">Belongs to the PPR family. PCMP-H subfamily.</text>
</comment>
<gene>
    <name evidence="5" type="ORF">ACH5RR_017209</name>
</gene>
<dbReference type="Pfam" id="PF20431">
    <property type="entry name" value="E_motif"/>
    <property type="match status" value="1"/>
</dbReference>
<proteinExistence type="inferred from homology"/>
<comment type="caution">
    <text evidence="5">The sequence shown here is derived from an EMBL/GenBank/DDBJ whole genome shotgun (WGS) entry which is preliminary data.</text>
</comment>
<dbReference type="Gene3D" id="1.25.40.10">
    <property type="entry name" value="Tetratricopeptide repeat domain"/>
    <property type="match status" value="1"/>
</dbReference>
<evidence type="ECO:0000259" key="4">
    <source>
        <dbReference type="Pfam" id="PF14432"/>
    </source>
</evidence>
<evidence type="ECO:0000313" key="5">
    <source>
        <dbReference type="EMBL" id="KAL3524375.1"/>
    </source>
</evidence>
<organism evidence="5 6">
    <name type="scientific">Cinchona calisaya</name>
    <dbReference type="NCBI Taxonomy" id="153742"/>
    <lineage>
        <taxon>Eukaryota</taxon>
        <taxon>Viridiplantae</taxon>
        <taxon>Streptophyta</taxon>
        <taxon>Embryophyta</taxon>
        <taxon>Tracheophyta</taxon>
        <taxon>Spermatophyta</taxon>
        <taxon>Magnoliopsida</taxon>
        <taxon>eudicotyledons</taxon>
        <taxon>Gunneridae</taxon>
        <taxon>Pentapetalae</taxon>
        <taxon>asterids</taxon>
        <taxon>lamiids</taxon>
        <taxon>Gentianales</taxon>
        <taxon>Rubiaceae</taxon>
        <taxon>Cinchonoideae</taxon>
        <taxon>Cinchoneae</taxon>
        <taxon>Cinchona</taxon>
    </lineage>
</organism>
<evidence type="ECO:0000313" key="6">
    <source>
        <dbReference type="Proteomes" id="UP001630127"/>
    </source>
</evidence>
<accession>A0ABD2ZY39</accession>